<dbReference type="Pfam" id="PF00512">
    <property type="entry name" value="HisKA"/>
    <property type="match status" value="1"/>
</dbReference>
<keyword evidence="4" id="KW-0808">Transferase</keyword>
<proteinExistence type="predicted"/>
<dbReference type="RefSeq" id="WP_198466735.1">
    <property type="nucleotide sequence ID" value="NZ_JAEFDC010000006.1"/>
</dbReference>
<keyword evidence="7 8" id="KW-1133">Transmembrane helix</keyword>
<gene>
    <name evidence="10" type="ORF">I7X30_08440</name>
</gene>
<evidence type="ECO:0000256" key="6">
    <source>
        <dbReference type="ARBA" id="ARBA00022777"/>
    </source>
</evidence>
<evidence type="ECO:0000256" key="5">
    <source>
        <dbReference type="ARBA" id="ARBA00022692"/>
    </source>
</evidence>
<reference evidence="10 11" key="1">
    <citation type="journal article" date="2021" name="Int. J. Syst. Evol. Microbiol.">
        <title>Capnocytophaga periodontitidis sp. nov., isolated from subgingival plaque of periodontitis patient.</title>
        <authorList>
            <person name="Zhang Y."/>
            <person name="Qiao D."/>
            <person name="Shi W."/>
            <person name="Wu D."/>
            <person name="Cai M."/>
        </authorList>
    </citation>
    <scope>NUCLEOTIDE SEQUENCE [LARGE SCALE GENOMIC DNA]</scope>
    <source>
        <strain evidence="10 11">051621</strain>
    </source>
</reference>
<sequence>MKISLKNYTLRYLTLAFLVILAVWAAVFYAYILDEVYDNIDDGLKDKKTLIIQNILRHPELLQVNEFGIEDFRVYPSQEDFSDRNILSNAFFYMPFDDEDEPYRVLKTGFYDRDMNPYTLEIRTSTVEKDDLLFNLAVALGVLYVVLVFSMYLINLLVINKIWKPFKGIVSAIRQYEVGSKTTLQPITTEVIEFNILHDNIQQMWQRNEVMFEEQKVFIENASHELQTPLAITFNKLELLSNDSSLTEKQLVQLSEVKQSLMRMTHLNKSLLMLTRIENQQYKQAEYISFQTLTTNIIEDLSDLIAFKSLEVNIEEISDFQVEMNPDLARVLVSNLLRNAIKYTEKGGNIQILIEENRFQVKNTAKDIMRLDPSKIFQRFHKVEQDATSTGLGLAIVKSIAERYHLKVYYSFEEGKHCFQVIGVRG</sequence>
<dbReference type="SMART" id="SM00388">
    <property type="entry name" value="HisKA"/>
    <property type="match status" value="1"/>
</dbReference>
<evidence type="ECO:0000313" key="11">
    <source>
        <dbReference type="Proteomes" id="UP000641139"/>
    </source>
</evidence>
<dbReference type="Proteomes" id="UP000641139">
    <property type="component" value="Unassembled WGS sequence"/>
</dbReference>
<dbReference type="SUPFAM" id="SSF47384">
    <property type="entry name" value="Homodimeric domain of signal transducing histidine kinase"/>
    <property type="match status" value="1"/>
</dbReference>
<evidence type="ECO:0000256" key="7">
    <source>
        <dbReference type="ARBA" id="ARBA00022989"/>
    </source>
</evidence>
<dbReference type="Gene3D" id="3.30.565.10">
    <property type="entry name" value="Histidine kinase-like ATPase, C-terminal domain"/>
    <property type="match status" value="1"/>
</dbReference>
<dbReference type="EC" id="2.7.13.3" evidence="2"/>
<evidence type="ECO:0000256" key="1">
    <source>
        <dbReference type="ARBA" id="ARBA00000085"/>
    </source>
</evidence>
<dbReference type="SMART" id="SM00387">
    <property type="entry name" value="HATPase_c"/>
    <property type="match status" value="1"/>
</dbReference>
<dbReference type="PROSITE" id="PS50109">
    <property type="entry name" value="HIS_KIN"/>
    <property type="match status" value="1"/>
</dbReference>
<dbReference type="PANTHER" id="PTHR45436">
    <property type="entry name" value="SENSOR HISTIDINE KINASE YKOH"/>
    <property type="match status" value="1"/>
</dbReference>
<dbReference type="Pfam" id="PF02518">
    <property type="entry name" value="HATPase_c"/>
    <property type="match status" value="1"/>
</dbReference>
<dbReference type="GO" id="GO:0016301">
    <property type="term" value="F:kinase activity"/>
    <property type="evidence" value="ECO:0007669"/>
    <property type="project" value="UniProtKB-KW"/>
</dbReference>
<evidence type="ECO:0000313" key="10">
    <source>
        <dbReference type="EMBL" id="MBI1647082.1"/>
    </source>
</evidence>
<accession>A0ABS0SMW8</accession>
<evidence type="ECO:0000256" key="4">
    <source>
        <dbReference type="ARBA" id="ARBA00022679"/>
    </source>
</evidence>
<dbReference type="Gene3D" id="1.10.287.130">
    <property type="match status" value="1"/>
</dbReference>
<name>A0ABS0SMW8_9FLAO</name>
<dbReference type="PANTHER" id="PTHR45436:SF5">
    <property type="entry name" value="SENSOR HISTIDINE KINASE TRCS"/>
    <property type="match status" value="1"/>
</dbReference>
<dbReference type="InterPro" id="IPR036097">
    <property type="entry name" value="HisK_dim/P_sf"/>
</dbReference>
<evidence type="ECO:0000256" key="8">
    <source>
        <dbReference type="SAM" id="Phobius"/>
    </source>
</evidence>
<keyword evidence="5 8" id="KW-0812">Transmembrane</keyword>
<dbReference type="InterPro" id="IPR005467">
    <property type="entry name" value="His_kinase_dom"/>
</dbReference>
<organism evidence="10 11">
    <name type="scientific">Capnocytophaga periodontitidis</name>
    <dbReference type="NCBI Taxonomy" id="2795027"/>
    <lineage>
        <taxon>Bacteria</taxon>
        <taxon>Pseudomonadati</taxon>
        <taxon>Bacteroidota</taxon>
        <taxon>Flavobacteriia</taxon>
        <taxon>Flavobacteriales</taxon>
        <taxon>Flavobacteriaceae</taxon>
        <taxon>Capnocytophaga</taxon>
    </lineage>
</organism>
<dbReference type="SUPFAM" id="SSF55874">
    <property type="entry name" value="ATPase domain of HSP90 chaperone/DNA topoisomerase II/histidine kinase"/>
    <property type="match status" value="1"/>
</dbReference>
<dbReference type="EMBL" id="JAEFDC010000006">
    <property type="protein sequence ID" value="MBI1647082.1"/>
    <property type="molecule type" value="Genomic_DNA"/>
</dbReference>
<evidence type="ECO:0000256" key="3">
    <source>
        <dbReference type="ARBA" id="ARBA00022553"/>
    </source>
</evidence>
<evidence type="ECO:0000259" key="9">
    <source>
        <dbReference type="PROSITE" id="PS50109"/>
    </source>
</evidence>
<dbReference type="InterPro" id="IPR050428">
    <property type="entry name" value="TCS_sensor_his_kinase"/>
</dbReference>
<dbReference type="CDD" id="cd00082">
    <property type="entry name" value="HisKA"/>
    <property type="match status" value="1"/>
</dbReference>
<feature type="transmembrane region" description="Helical" evidence="8">
    <location>
        <begin position="12"/>
        <end position="32"/>
    </location>
</feature>
<dbReference type="InterPro" id="IPR036890">
    <property type="entry name" value="HATPase_C_sf"/>
</dbReference>
<protein>
    <recommendedName>
        <fullName evidence="2">histidine kinase</fullName>
        <ecNumber evidence="2">2.7.13.3</ecNumber>
    </recommendedName>
</protein>
<keyword evidence="3" id="KW-0597">Phosphoprotein</keyword>
<evidence type="ECO:0000256" key="2">
    <source>
        <dbReference type="ARBA" id="ARBA00012438"/>
    </source>
</evidence>
<keyword evidence="8" id="KW-0472">Membrane</keyword>
<keyword evidence="11" id="KW-1185">Reference proteome</keyword>
<comment type="catalytic activity">
    <reaction evidence="1">
        <text>ATP + protein L-histidine = ADP + protein N-phospho-L-histidine.</text>
        <dbReference type="EC" id="2.7.13.3"/>
    </reaction>
</comment>
<feature type="transmembrane region" description="Helical" evidence="8">
    <location>
        <begin position="132"/>
        <end position="158"/>
    </location>
</feature>
<dbReference type="CDD" id="cd00075">
    <property type="entry name" value="HATPase"/>
    <property type="match status" value="1"/>
</dbReference>
<comment type="caution">
    <text evidence="10">The sequence shown here is derived from an EMBL/GenBank/DDBJ whole genome shotgun (WGS) entry which is preliminary data.</text>
</comment>
<feature type="domain" description="Histidine kinase" evidence="9">
    <location>
        <begin position="221"/>
        <end position="426"/>
    </location>
</feature>
<keyword evidence="6 10" id="KW-0418">Kinase</keyword>
<dbReference type="InterPro" id="IPR003661">
    <property type="entry name" value="HisK_dim/P_dom"/>
</dbReference>
<dbReference type="InterPro" id="IPR003594">
    <property type="entry name" value="HATPase_dom"/>
</dbReference>